<reference evidence="2 3" key="1">
    <citation type="submission" date="2023-08" db="EMBL/GenBank/DDBJ databases">
        <title>Black Yeasts Isolated from many extreme environments.</title>
        <authorList>
            <person name="Coleine C."/>
            <person name="Stajich J.E."/>
            <person name="Selbmann L."/>
        </authorList>
    </citation>
    <scope>NUCLEOTIDE SEQUENCE [LARGE SCALE GENOMIC DNA]</scope>
    <source>
        <strain evidence="2 3">CCFEE 536</strain>
    </source>
</reference>
<dbReference type="Proteomes" id="UP001357485">
    <property type="component" value="Unassembled WGS sequence"/>
</dbReference>
<keyword evidence="3" id="KW-1185">Reference proteome</keyword>
<evidence type="ECO:0000313" key="3">
    <source>
        <dbReference type="Proteomes" id="UP001357485"/>
    </source>
</evidence>
<feature type="region of interest" description="Disordered" evidence="1">
    <location>
        <begin position="1"/>
        <end position="34"/>
    </location>
</feature>
<dbReference type="EMBL" id="JAVRRA010002817">
    <property type="protein sequence ID" value="KAK5277163.1"/>
    <property type="molecule type" value="Genomic_DNA"/>
</dbReference>
<gene>
    <name evidence="2" type="ORF">LTR16_010153</name>
</gene>
<comment type="caution">
    <text evidence="2">The sequence shown here is derived from an EMBL/GenBank/DDBJ whole genome shotgun (WGS) entry which is preliminary data.</text>
</comment>
<name>A0ABR0M2B1_9PEZI</name>
<organism evidence="2 3">
    <name type="scientific">Cryomyces antarcticus</name>
    <dbReference type="NCBI Taxonomy" id="329879"/>
    <lineage>
        <taxon>Eukaryota</taxon>
        <taxon>Fungi</taxon>
        <taxon>Dikarya</taxon>
        <taxon>Ascomycota</taxon>
        <taxon>Pezizomycotina</taxon>
        <taxon>Dothideomycetes</taxon>
        <taxon>Dothideomycetes incertae sedis</taxon>
        <taxon>Cryomyces</taxon>
    </lineage>
</organism>
<evidence type="ECO:0000313" key="2">
    <source>
        <dbReference type="EMBL" id="KAK5277163.1"/>
    </source>
</evidence>
<protein>
    <submittedName>
        <fullName evidence="2">Uncharacterized protein</fullName>
    </submittedName>
</protein>
<feature type="non-terminal residue" evidence="2">
    <location>
        <position position="1"/>
    </location>
</feature>
<feature type="compositionally biased region" description="Basic and acidic residues" evidence="1">
    <location>
        <begin position="1"/>
        <end position="24"/>
    </location>
</feature>
<feature type="compositionally biased region" description="Basic and acidic residues" evidence="1">
    <location>
        <begin position="64"/>
        <end position="83"/>
    </location>
</feature>
<proteinExistence type="predicted"/>
<accession>A0ABR0M2B1</accession>
<sequence length="101" mass="11199">ASSDQSHHTDDDEDLRKALEESEASHTVLTKQRTEEEIVLEYIKKQSVAEEEHRQAMLTKGKVKALDTGDDHGESDEELKKAFEMSMAQEGKHGESSGSAA</sequence>
<feature type="region of interest" description="Disordered" evidence="1">
    <location>
        <begin position="60"/>
        <end position="101"/>
    </location>
</feature>
<evidence type="ECO:0000256" key="1">
    <source>
        <dbReference type="SAM" id="MobiDB-lite"/>
    </source>
</evidence>